<feature type="region of interest" description="Disordered" evidence="1">
    <location>
        <begin position="482"/>
        <end position="507"/>
    </location>
</feature>
<evidence type="ECO:0000256" key="1">
    <source>
        <dbReference type="SAM" id="MobiDB-lite"/>
    </source>
</evidence>
<organism evidence="2 3">
    <name type="scientific">Cryobacterium zongtaii</name>
    <dbReference type="NCBI Taxonomy" id="1259217"/>
    <lineage>
        <taxon>Bacteria</taxon>
        <taxon>Bacillati</taxon>
        <taxon>Actinomycetota</taxon>
        <taxon>Actinomycetes</taxon>
        <taxon>Micrococcales</taxon>
        <taxon>Microbacteriaceae</taxon>
        <taxon>Cryobacterium</taxon>
    </lineage>
</organism>
<name>A0A2S3ZMF3_9MICO</name>
<feature type="compositionally biased region" description="Gly residues" evidence="1">
    <location>
        <begin position="487"/>
        <end position="496"/>
    </location>
</feature>
<sequence length="507" mass="52060">MILVISVMAVLIVLSTLVAGMTTQSLGQTSSVRASVQSLAAAEAGVDYVAAQLTGTNACQASYSNPAVANAPVFTATVQYSLSASGNTWASCPIGSAAAVRIKIVSQGSAINRGVATQSARDTRKVEVIYGYTPSSPITASGGAMYSYNAGTFNSFRVLSSTSVGDVMIKKGTLSCTESSLVQGKVYVAEGDAILNNACQVTGDIWAAGKLTLQSGLIGGNALSASTGESTFGPNTRVGGFVDLAGTAFTSASRCPSPNNGWDENGYKCAIKQSIATGTVTFRDPTVQAPVVPDWLDYGFVPSTWTSAGFQILSWPTSVNNAANVCNVDVSFQASTFFTGTFVPMSVPTVWDTRTACPGGLTLVSGTLDWQMKTDIAFIENKVTIQGLNVTSSDSAAKRLWFITPDSNLTNHVPDCPAGGGASAVNTTTVINAPVVAMVYTPCGMSNSSNAWRGQIYGSKVDFNSNSSLTFVPVGMPGANLSTGTSGSTGGSGGVLGSELSSRDLNG</sequence>
<dbReference type="EMBL" id="PPXD01000001">
    <property type="protein sequence ID" value="POH70100.1"/>
    <property type="molecule type" value="Genomic_DNA"/>
</dbReference>
<protein>
    <submittedName>
        <fullName evidence="2">Uncharacterized protein</fullName>
    </submittedName>
</protein>
<gene>
    <name evidence="2" type="ORF">C3B61_00305</name>
</gene>
<evidence type="ECO:0000313" key="3">
    <source>
        <dbReference type="Proteomes" id="UP000237340"/>
    </source>
</evidence>
<dbReference type="RefSeq" id="WP_103459144.1">
    <property type="nucleotide sequence ID" value="NZ_PPXD01000001.1"/>
</dbReference>
<comment type="caution">
    <text evidence="2">The sequence shown here is derived from an EMBL/GenBank/DDBJ whole genome shotgun (WGS) entry which is preliminary data.</text>
</comment>
<proteinExistence type="predicted"/>
<evidence type="ECO:0000313" key="2">
    <source>
        <dbReference type="EMBL" id="POH70100.1"/>
    </source>
</evidence>
<reference evidence="2 3" key="1">
    <citation type="submission" date="2018-01" db="EMBL/GenBank/DDBJ databases">
        <title>Cryobacterium sp. nov., from glaciers in China.</title>
        <authorList>
            <person name="Liu Q."/>
            <person name="Xin Y.-H."/>
        </authorList>
    </citation>
    <scope>NUCLEOTIDE SEQUENCE [LARGE SCALE GENOMIC DNA]</scope>
    <source>
        <strain evidence="2 3">TMN-42</strain>
    </source>
</reference>
<accession>A0A2S3ZMF3</accession>
<dbReference type="Proteomes" id="UP000237340">
    <property type="component" value="Unassembled WGS sequence"/>
</dbReference>
<dbReference type="AlphaFoldDB" id="A0A2S3ZMF3"/>
<keyword evidence="3" id="KW-1185">Reference proteome</keyword>